<keyword evidence="4" id="KW-0539">Nucleus</keyword>
<dbReference type="GO" id="GO:0000127">
    <property type="term" value="C:transcription factor TFIIIC complex"/>
    <property type="evidence" value="ECO:0000318"/>
    <property type="project" value="GO_Central"/>
</dbReference>
<evidence type="ECO:0008006" key="12">
    <source>
        <dbReference type="Google" id="ProtNLM"/>
    </source>
</evidence>
<sequence>MAASPSSPLTAPPEPVTPPSPWTITDGAISGTLPAAEAFAVHYPGYPSSPARAARTLGGLPGLAKVRSSDPGARLELRFRPEDPYCHPAFGQSRASTGLLLRLSKRKGAAAPCAHVVARVRTAYYFEGMADFQHVVPVHAAQTRKRKHSDSQNDNENFGSDKTGHDEADGDVMMLVPPLFSVKDRPTKIALVPSSNAISKTMHRGVVQERWEMNVGPTLALPFNTQVVPEKINWEDHIRKNSVEWGWQMAVCKLFDERPVWPRQSLYERFLDDNVHVSQNQFKRLLFRAGYYFSTGPFGKFWIRRGYDPRKDSESQIYQRIDFRMPPELRYLLRLKNSESRKWADMCKLETMPSQSFIYLQLYELKDDFIQAEIRKPSYQSVCSRSTGWFSKPMIKTLRLQVSIRLLSLLHNEEAKNLLRNAHELIERSKKQEALSRSELSIEYNDADQVSAAHTGTEDQVGPNNSDSEDVDDEEEEEELEGYDSPPMADDIHEFTLGDSYAFGEGFSNGYLEEVLRSLPLQEDGQKKLCDAPINADASDGEFEIYEQPSDDEDSDG</sequence>
<dbReference type="Pfam" id="PF17682">
    <property type="entry name" value="Tau95_N"/>
    <property type="match status" value="1"/>
</dbReference>
<dbReference type="Gene3D" id="3.30.200.160">
    <property type="entry name" value="TFIIIC, subcomplex tauA, subunit Sfc1, barrel domain"/>
    <property type="match status" value="1"/>
</dbReference>
<feature type="region of interest" description="Disordered" evidence="5">
    <location>
        <begin position="448"/>
        <end position="496"/>
    </location>
</feature>
<dbReference type="PANTHER" id="PTHR13230:SF5">
    <property type="entry name" value="GENERAL TRANSCRIPTION FACTOR 3C POLYPEPTIDE 5"/>
    <property type="match status" value="1"/>
</dbReference>
<feature type="compositionally biased region" description="Pro residues" evidence="5">
    <location>
        <begin position="10"/>
        <end position="21"/>
    </location>
</feature>
<evidence type="ECO:0000256" key="5">
    <source>
        <dbReference type="SAM" id="MobiDB-lite"/>
    </source>
</evidence>
<gene>
    <name evidence="9" type="primary">LOC100192729</name>
</gene>
<reference evidence="8" key="1">
    <citation type="journal article" date="2009" name="PLoS Genet.">
        <title>Sequencing, mapping, and analysis of 27,455 maize full-length cDNAs.</title>
        <authorList>
            <person name="Soderlund C."/>
            <person name="Descour A."/>
            <person name="Kudrna D."/>
            <person name="Bomhoff M."/>
            <person name="Boyd L."/>
            <person name="Currie J."/>
            <person name="Angelova A."/>
            <person name="Collura K."/>
            <person name="Wissotski M."/>
            <person name="Ashley E."/>
            <person name="Morrow D."/>
            <person name="Fernandes J."/>
            <person name="Walbot V."/>
            <person name="Yu Y."/>
        </authorList>
    </citation>
    <scope>NUCLEOTIDE SEQUENCE</scope>
    <source>
        <strain evidence="8">B73</strain>
    </source>
</reference>
<dbReference type="InterPro" id="IPR042536">
    <property type="entry name" value="TFIIIC_tauA_Sfc1"/>
</dbReference>
<dbReference type="Pfam" id="PF09734">
    <property type="entry name" value="Tau95"/>
    <property type="match status" value="1"/>
</dbReference>
<name>C0PBN4_MAIZE</name>
<dbReference type="Proteomes" id="UP000007305">
    <property type="component" value="Chromosome 10"/>
</dbReference>
<dbReference type="RefSeq" id="XP_008661365.1">
    <property type="nucleotide sequence ID" value="XM_008663143.2"/>
</dbReference>
<evidence type="ECO:0000259" key="7">
    <source>
        <dbReference type="Pfam" id="PF17682"/>
    </source>
</evidence>
<evidence type="ECO:0000256" key="3">
    <source>
        <dbReference type="ARBA" id="ARBA00023163"/>
    </source>
</evidence>
<reference evidence="10" key="2">
    <citation type="journal article" date="2009" name="Science">
        <title>The B73 maize genome: complexity, diversity, and dynamics.</title>
        <authorList>
            <person name="Schnable P.S."/>
            <person name="Ware D."/>
            <person name="Fulton R.S."/>
            <person name="Stein J.C."/>
            <person name="Wei F."/>
            <person name="Pasternak S."/>
            <person name="Liang C."/>
            <person name="Zhang J."/>
            <person name="Fulton L."/>
            <person name="Graves T.A."/>
            <person name="Minx P."/>
            <person name="Reily A.D."/>
            <person name="Courtney L."/>
            <person name="Kruchowski S.S."/>
            <person name="Tomlinson C."/>
            <person name="Strong C."/>
            <person name="Delehaunty K."/>
            <person name="Fronick C."/>
            <person name="Courtney B."/>
            <person name="Rock S.M."/>
            <person name="Belter E."/>
            <person name="Du F."/>
            <person name="Kim K."/>
            <person name="Abbott R.M."/>
            <person name="Cotton M."/>
            <person name="Levy A."/>
            <person name="Marchetto P."/>
            <person name="Ochoa K."/>
            <person name="Jackson S.M."/>
            <person name="Gillam B."/>
            <person name="Chen W."/>
            <person name="Yan L."/>
            <person name="Higginbotham J."/>
            <person name="Cardenas M."/>
            <person name="Waligorski J."/>
            <person name="Applebaum E."/>
            <person name="Phelps L."/>
            <person name="Falcone J."/>
            <person name="Kanchi K."/>
            <person name="Thane T."/>
            <person name="Scimone A."/>
            <person name="Thane N."/>
            <person name="Henke J."/>
            <person name="Wang T."/>
            <person name="Ruppert J."/>
            <person name="Shah N."/>
            <person name="Rotter K."/>
            <person name="Hodges J."/>
            <person name="Ingenthron E."/>
            <person name="Cordes M."/>
            <person name="Kohlberg S."/>
            <person name="Sgro J."/>
            <person name="Delgado B."/>
            <person name="Mead K."/>
            <person name="Chinwalla A."/>
            <person name="Leonard S."/>
            <person name="Crouse K."/>
            <person name="Collura K."/>
            <person name="Kudrna D."/>
            <person name="Currie J."/>
            <person name="He R."/>
            <person name="Angelova A."/>
            <person name="Rajasekar S."/>
            <person name="Mueller T."/>
            <person name="Lomeli R."/>
            <person name="Scara G."/>
            <person name="Ko A."/>
            <person name="Delaney K."/>
            <person name="Wissotski M."/>
            <person name="Lopez G."/>
            <person name="Campos D."/>
            <person name="Braidotti M."/>
            <person name="Ashley E."/>
            <person name="Golser W."/>
            <person name="Kim H."/>
            <person name="Lee S."/>
            <person name="Lin J."/>
            <person name="Dujmic Z."/>
            <person name="Kim W."/>
            <person name="Talag J."/>
            <person name="Zuccolo A."/>
            <person name="Fan C."/>
            <person name="Sebastian A."/>
            <person name="Kramer M."/>
            <person name="Spiegel L."/>
            <person name="Nascimento L."/>
            <person name="Zutavern T."/>
            <person name="Miller B."/>
            <person name="Ambroise C."/>
            <person name="Muller S."/>
            <person name="Spooner W."/>
            <person name="Narechania A."/>
            <person name="Ren L."/>
            <person name="Wei S."/>
            <person name="Kumari S."/>
            <person name="Faga B."/>
            <person name="Levy M.J."/>
            <person name="McMahan L."/>
            <person name="Van Buren P."/>
            <person name="Vaughn M.W."/>
            <person name="Ying K."/>
            <person name="Yeh C.-T."/>
            <person name="Emrich S.J."/>
            <person name="Jia Y."/>
            <person name="Kalyanaraman A."/>
            <person name="Hsia A.-P."/>
            <person name="Barbazuk W.B."/>
            <person name="Baucom R.S."/>
            <person name="Brutnell T.P."/>
            <person name="Carpita N.C."/>
            <person name="Chaparro C."/>
            <person name="Chia J.-M."/>
            <person name="Deragon J.-M."/>
            <person name="Estill J.C."/>
            <person name="Fu Y."/>
            <person name="Jeddeloh J.A."/>
            <person name="Han Y."/>
            <person name="Lee H."/>
            <person name="Li P."/>
            <person name="Lisch D.R."/>
            <person name="Liu S."/>
            <person name="Liu Z."/>
            <person name="Nagel D.H."/>
            <person name="McCann M.C."/>
            <person name="SanMiguel P."/>
            <person name="Myers A.M."/>
            <person name="Nettleton D."/>
            <person name="Nguyen J."/>
            <person name="Penning B.W."/>
            <person name="Ponnala L."/>
            <person name="Schneider K.L."/>
            <person name="Schwartz D.C."/>
            <person name="Sharma A."/>
            <person name="Soderlund C."/>
            <person name="Springer N.M."/>
            <person name="Sun Q."/>
            <person name="Wang H."/>
            <person name="Waterman M."/>
            <person name="Westerman R."/>
            <person name="Wolfgruber T.K."/>
            <person name="Yang L."/>
            <person name="Yu Y."/>
            <person name="Zhang L."/>
            <person name="Zhou S."/>
            <person name="Zhu Q."/>
            <person name="Bennetzen J.L."/>
            <person name="Dawe R.K."/>
            <person name="Jiang J."/>
            <person name="Jiang N."/>
            <person name="Presting G.G."/>
            <person name="Wessler S.R."/>
            <person name="Aluru S."/>
            <person name="Martienssen R.A."/>
            <person name="Clifton S.W."/>
            <person name="McCombie W.R."/>
            <person name="Wing R.A."/>
            <person name="Wilson R.K."/>
        </authorList>
    </citation>
    <scope>NUCLEOTIDE SEQUENCE [LARGE SCALE GENOMIC DNA]</scope>
    <source>
        <strain evidence="10">cv. B73</strain>
    </source>
</reference>
<evidence type="ECO:0000313" key="8">
    <source>
        <dbReference type="EMBL" id="ACN31579.1"/>
    </source>
</evidence>
<evidence type="ECO:0000256" key="4">
    <source>
        <dbReference type="ARBA" id="ARBA00023242"/>
    </source>
</evidence>
<evidence type="ECO:0000256" key="1">
    <source>
        <dbReference type="ARBA" id="ARBA00004123"/>
    </source>
</evidence>
<dbReference type="InterPro" id="IPR040454">
    <property type="entry name" value="TF_IIIC_Tfc1/Sfc1"/>
</dbReference>
<dbReference type="GO" id="GO:0003677">
    <property type="term" value="F:DNA binding"/>
    <property type="evidence" value="ECO:0007669"/>
    <property type="project" value="UniProtKB-KW"/>
</dbReference>
<feature type="region of interest" description="Disordered" evidence="5">
    <location>
        <begin position="143"/>
        <end position="168"/>
    </location>
</feature>
<reference evidence="9" key="4">
    <citation type="submission" date="2021-05" db="UniProtKB">
        <authorList>
            <consortium name="EnsemblPlants"/>
        </authorList>
    </citation>
    <scope>IDENTIFICATION</scope>
    <source>
        <strain evidence="9">cv. B73</strain>
    </source>
</reference>
<dbReference type="ExpressionAtlas" id="C0PBN4">
    <property type="expression patterns" value="baseline and differential"/>
</dbReference>
<feature type="domain" description="Transcription factor IIIC subunit 5 HTH" evidence="6">
    <location>
        <begin position="174"/>
        <end position="324"/>
    </location>
</feature>
<feature type="compositionally biased region" description="Acidic residues" evidence="5">
    <location>
        <begin position="539"/>
        <end position="557"/>
    </location>
</feature>
<dbReference type="PANTHER" id="PTHR13230">
    <property type="entry name" value="GENERAL TRANSCRIPTION FACTOR IIIC, POLYPEPTIDE 5"/>
    <property type="match status" value="1"/>
</dbReference>
<proteinExistence type="evidence at protein level"/>
<dbReference type="EMBL" id="BT065703">
    <property type="protein sequence ID" value="ACN31579.1"/>
    <property type="molecule type" value="mRNA"/>
</dbReference>
<keyword evidence="10" id="KW-1185">Reference proteome</keyword>
<feature type="region of interest" description="Disordered" evidence="5">
    <location>
        <begin position="1"/>
        <end position="27"/>
    </location>
</feature>
<keyword evidence="11" id="KW-1267">Proteomics identification</keyword>
<reference evidence="9" key="3">
    <citation type="submission" date="2019-07" db="EMBL/GenBank/DDBJ databases">
        <authorList>
            <person name="Seetharam A."/>
            <person name="Woodhouse M."/>
            <person name="Cannon E."/>
        </authorList>
    </citation>
    <scope>NUCLEOTIDE SEQUENCE [LARGE SCALE GENOMIC DNA]</scope>
    <source>
        <strain evidence="9">cv. B73</strain>
    </source>
</reference>
<keyword evidence="2" id="KW-0238">DNA-binding</keyword>
<protein>
    <recommendedName>
        <fullName evidence="12">General transcription factor 3C polypeptide 5</fullName>
    </recommendedName>
</protein>
<dbReference type="EnsemblPlants" id="Zm00001eb420200_T002">
    <property type="protein sequence ID" value="Zm00001eb420200_P002"/>
    <property type="gene ID" value="Zm00001eb420200"/>
</dbReference>
<keyword evidence="3" id="KW-0804">Transcription</keyword>
<dbReference type="GO" id="GO:0006384">
    <property type="term" value="P:transcription initiation at RNA polymerase III promoter"/>
    <property type="evidence" value="ECO:0007669"/>
    <property type="project" value="InterPro"/>
</dbReference>
<dbReference type="GO" id="GO:0005634">
    <property type="term" value="C:nucleus"/>
    <property type="evidence" value="ECO:0007669"/>
    <property type="project" value="UniProtKB-SubCell"/>
</dbReference>
<comment type="subcellular location">
    <subcellularLocation>
        <location evidence="1">Nucleus</location>
    </subcellularLocation>
</comment>
<evidence type="ECO:0000313" key="10">
    <source>
        <dbReference type="Proteomes" id="UP000007305"/>
    </source>
</evidence>
<dbReference type="GeneID" id="100192729"/>
<feature type="domain" description="Transcription factor IIIC subunit Tfc1/Sfc1 triple barrel" evidence="7">
    <location>
        <begin position="40"/>
        <end position="134"/>
    </location>
</feature>
<dbReference type="Gramene" id="Zm00001eb420200_T002">
    <property type="protein sequence ID" value="Zm00001eb420200_P002"/>
    <property type="gene ID" value="Zm00001eb420200"/>
</dbReference>
<dbReference type="InterPro" id="IPR019136">
    <property type="entry name" value="TF_IIIC_su-5_HTH"/>
</dbReference>
<evidence type="ECO:0000259" key="6">
    <source>
        <dbReference type="Pfam" id="PF09734"/>
    </source>
</evidence>
<feature type="region of interest" description="Disordered" evidence="5">
    <location>
        <begin position="530"/>
        <end position="557"/>
    </location>
</feature>
<dbReference type="OrthoDB" id="5598268at2759"/>
<organism evidence="8">
    <name type="scientific">Zea mays</name>
    <name type="common">Maize</name>
    <dbReference type="NCBI Taxonomy" id="4577"/>
    <lineage>
        <taxon>Eukaryota</taxon>
        <taxon>Viridiplantae</taxon>
        <taxon>Streptophyta</taxon>
        <taxon>Embryophyta</taxon>
        <taxon>Tracheophyta</taxon>
        <taxon>Spermatophyta</taxon>
        <taxon>Magnoliopsida</taxon>
        <taxon>Liliopsida</taxon>
        <taxon>Poales</taxon>
        <taxon>Poaceae</taxon>
        <taxon>PACMAD clade</taxon>
        <taxon>Panicoideae</taxon>
        <taxon>Andropogonodae</taxon>
        <taxon>Andropogoneae</taxon>
        <taxon>Tripsacinae</taxon>
        <taxon>Zea</taxon>
    </lineage>
</organism>
<feature type="compositionally biased region" description="Acidic residues" evidence="5">
    <location>
        <begin position="467"/>
        <end position="482"/>
    </location>
</feature>
<dbReference type="AlphaFoldDB" id="C0PBN4"/>
<dbReference type="InterPro" id="IPR041499">
    <property type="entry name" value="Tfc1/Sfc1_N"/>
</dbReference>
<accession>C0PBN4</accession>
<evidence type="ECO:0000313" key="9">
    <source>
        <dbReference type="EnsemblPlants" id="Zm00001eb420200_P002"/>
    </source>
</evidence>
<evidence type="ECO:0000256" key="2">
    <source>
        <dbReference type="ARBA" id="ARBA00023125"/>
    </source>
</evidence>
<evidence type="ECO:0007829" key="11">
    <source>
        <dbReference type="PeptideAtlas" id="C0PBN4"/>
    </source>
</evidence>